<dbReference type="KEGG" id="svn:CP980_10510"/>
<feature type="domain" description="PepSY" evidence="3">
    <location>
        <begin position="119"/>
        <end position="174"/>
    </location>
</feature>
<dbReference type="EMBL" id="CP023692">
    <property type="protein sequence ID" value="QEV45449.1"/>
    <property type="molecule type" value="Genomic_DNA"/>
</dbReference>
<evidence type="ECO:0000256" key="1">
    <source>
        <dbReference type="SAM" id="MobiDB-lite"/>
    </source>
</evidence>
<feature type="signal peptide" evidence="2">
    <location>
        <begin position="1"/>
        <end position="25"/>
    </location>
</feature>
<feature type="compositionally biased region" description="Polar residues" evidence="1">
    <location>
        <begin position="156"/>
        <end position="166"/>
    </location>
</feature>
<dbReference type="Pfam" id="PF03413">
    <property type="entry name" value="PepSY"/>
    <property type="match status" value="1"/>
</dbReference>
<feature type="chain" id="PRO_5023811363" evidence="2">
    <location>
        <begin position="26"/>
        <end position="189"/>
    </location>
</feature>
<sequence length="189" mass="18930">MHPKHKACVGAAAAALLIAGGPAAAAAAHTADAARTAPAAAAVRADVDAAGAAAAALKKYPGVVSSVDKDGAVWHVDVIGKDGKHAELTVDTRSGKVFTENADDDSGDDGQNKALAAAKVTAQQAMKAAVAAHSGQVRSVEWDDDDDNGSRYWNVEVQSGDKTTNVHVDAASGKATVSTSDSDGDDDGN</sequence>
<keyword evidence="2" id="KW-0732">Signal</keyword>
<feature type="region of interest" description="Disordered" evidence="1">
    <location>
        <begin position="130"/>
        <end position="189"/>
    </location>
</feature>
<reference evidence="4 5" key="1">
    <citation type="submission" date="2017-09" db="EMBL/GenBank/DDBJ databases">
        <authorList>
            <person name="Lee N."/>
            <person name="Cho B.-K."/>
        </authorList>
    </citation>
    <scope>NUCLEOTIDE SEQUENCE [LARGE SCALE GENOMIC DNA]</scope>
    <source>
        <strain evidence="4 5">ATCC 27476</strain>
    </source>
</reference>
<dbReference type="GeneID" id="95610992"/>
<dbReference type="Gene3D" id="3.10.450.40">
    <property type="match status" value="2"/>
</dbReference>
<dbReference type="AlphaFoldDB" id="A0A5J6J3K0"/>
<evidence type="ECO:0000313" key="4">
    <source>
        <dbReference type="EMBL" id="QEV45449.1"/>
    </source>
</evidence>
<evidence type="ECO:0000256" key="2">
    <source>
        <dbReference type="SAM" id="SignalP"/>
    </source>
</evidence>
<organism evidence="4 5">
    <name type="scientific">Streptomyces vinaceus</name>
    <dbReference type="NCBI Taxonomy" id="1960"/>
    <lineage>
        <taxon>Bacteria</taxon>
        <taxon>Bacillati</taxon>
        <taxon>Actinomycetota</taxon>
        <taxon>Actinomycetes</taxon>
        <taxon>Kitasatosporales</taxon>
        <taxon>Streptomycetaceae</taxon>
        <taxon>Streptomyces</taxon>
    </lineage>
</organism>
<gene>
    <name evidence="4" type="ORF">CP980_10510</name>
</gene>
<dbReference type="InterPro" id="IPR025711">
    <property type="entry name" value="PepSY"/>
</dbReference>
<keyword evidence="5" id="KW-1185">Reference proteome</keyword>
<accession>A0A5J6J3K0</accession>
<proteinExistence type="predicted"/>
<evidence type="ECO:0000313" key="5">
    <source>
        <dbReference type="Proteomes" id="UP000325563"/>
    </source>
</evidence>
<dbReference type="Proteomes" id="UP000325563">
    <property type="component" value="Chromosome"/>
</dbReference>
<dbReference type="RefSeq" id="WP_150528043.1">
    <property type="nucleotide sequence ID" value="NZ_BNBW01000002.1"/>
</dbReference>
<evidence type="ECO:0000259" key="3">
    <source>
        <dbReference type="Pfam" id="PF03413"/>
    </source>
</evidence>
<name>A0A5J6J3K0_STRVI</name>
<protein>
    <submittedName>
        <fullName evidence="4">Peptidase M4</fullName>
    </submittedName>
</protein>